<evidence type="ECO:0000259" key="1">
    <source>
        <dbReference type="Pfam" id="PF01909"/>
    </source>
</evidence>
<comment type="caution">
    <text evidence="2">The sequence shown here is derived from an EMBL/GenBank/DDBJ whole genome shotgun (WGS) entry which is preliminary data.</text>
</comment>
<dbReference type="CDD" id="cd05403">
    <property type="entry name" value="NT_KNTase_like"/>
    <property type="match status" value="1"/>
</dbReference>
<feature type="domain" description="Polymerase nucleotidyl transferase" evidence="1">
    <location>
        <begin position="119"/>
        <end position="150"/>
    </location>
</feature>
<accession>A0ABU0GGT4</accession>
<dbReference type="InterPro" id="IPR002934">
    <property type="entry name" value="Polymerase_NTP_transf_dom"/>
</dbReference>
<dbReference type="InterPro" id="IPR043519">
    <property type="entry name" value="NT_sf"/>
</dbReference>
<name>A0ABU0GGT4_9CELL</name>
<protein>
    <submittedName>
        <fullName evidence="2">Nucleotidyltransferase</fullName>
    </submittedName>
</protein>
<evidence type="ECO:0000313" key="3">
    <source>
        <dbReference type="Proteomes" id="UP001240250"/>
    </source>
</evidence>
<dbReference type="Pfam" id="PF01909">
    <property type="entry name" value="NTP_transf_2"/>
    <property type="match status" value="1"/>
</dbReference>
<dbReference type="EMBL" id="JAUSVM010000001">
    <property type="protein sequence ID" value="MDQ0424575.1"/>
    <property type="molecule type" value="Genomic_DNA"/>
</dbReference>
<sequence>MDWPYPERVFGPSLDPTVLRTLWRAGTPLTGAQVHRLARTGSERGVRYALARLVAQGIVTTHAVGASNVYELNDAHLAYPAVDAAFRALDPWQALARRVADLVAESHPPVADGETLTPQVTVSVFGSVARGTADEESDLDLLVVVPDGTGGDHLADRLEVEGRRWTGQAVQVYLTTPRRLALARDAGDPLVESLRADARRVLGPSVDELLRPAS</sequence>
<gene>
    <name evidence="2" type="ORF">JO380_000956</name>
</gene>
<keyword evidence="3" id="KW-1185">Reference proteome</keyword>
<dbReference type="Proteomes" id="UP001240250">
    <property type="component" value="Unassembled WGS sequence"/>
</dbReference>
<dbReference type="Gene3D" id="3.30.460.10">
    <property type="entry name" value="Beta Polymerase, domain 2"/>
    <property type="match status" value="1"/>
</dbReference>
<dbReference type="RefSeq" id="WP_070318623.1">
    <property type="nucleotide sequence ID" value="NZ_JAUSVM010000001.1"/>
</dbReference>
<evidence type="ECO:0000313" key="2">
    <source>
        <dbReference type="EMBL" id="MDQ0424575.1"/>
    </source>
</evidence>
<organism evidence="2 3">
    <name type="scientific">Cellulomonas iranensis</name>
    <dbReference type="NCBI Taxonomy" id="76862"/>
    <lineage>
        <taxon>Bacteria</taxon>
        <taxon>Bacillati</taxon>
        <taxon>Actinomycetota</taxon>
        <taxon>Actinomycetes</taxon>
        <taxon>Micrococcales</taxon>
        <taxon>Cellulomonadaceae</taxon>
        <taxon>Cellulomonas</taxon>
    </lineage>
</organism>
<dbReference type="SUPFAM" id="SSF81301">
    <property type="entry name" value="Nucleotidyltransferase"/>
    <property type="match status" value="1"/>
</dbReference>
<proteinExistence type="predicted"/>
<reference evidence="2 3" key="1">
    <citation type="submission" date="2023-07" db="EMBL/GenBank/DDBJ databases">
        <title>Sequencing the genomes of 1000 actinobacteria strains.</title>
        <authorList>
            <person name="Klenk H.-P."/>
        </authorList>
    </citation>
    <scope>NUCLEOTIDE SEQUENCE [LARGE SCALE GENOMIC DNA]</scope>
    <source>
        <strain evidence="2 3">DSM 14785</strain>
    </source>
</reference>